<reference evidence="1 2" key="1">
    <citation type="submission" date="2020-05" db="EMBL/GenBank/DDBJ databases">
        <title>Complete genome sequencing of Campylobacter and Arcobacter type strains.</title>
        <authorList>
            <person name="Miller W.G."/>
            <person name="Yee E."/>
        </authorList>
    </citation>
    <scope>NUCLEOTIDE SEQUENCE [LARGE SCALE GENOMIC DNA]</scope>
    <source>
        <strain evidence="1 2">LMG 25694</strain>
    </source>
</reference>
<dbReference type="KEGG" id="adz:ADFLV_1529"/>
<evidence type="ECO:0000313" key="2">
    <source>
        <dbReference type="Proteomes" id="UP000503313"/>
    </source>
</evidence>
<dbReference type="RefSeq" id="WP_014474196.1">
    <property type="nucleotide sequence ID" value="NZ_CP053835.1"/>
</dbReference>
<dbReference type="AlphaFoldDB" id="A0AAE7BFE2"/>
<gene>
    <name evidence="1" type="ORF">ADFLV_1529</name>
</gene>
<dbReference type="Proteomes" id="UP000503313">
    <property type="component" value="Chromosome"/>
</dbReference>
<accession>A0AAE7BFE2</accession>
<organism evidence="1 2">
    <name type="scientific">Arcobacter defluvii</name>
    <dbReference type="NCBI Taxonomy" id="873191"/>
    <lineage>
        <taxon>Bacteria</taxon>
        <taxon>Pseudomonadati</taxon>
        <taxon>Campylobacterota</taxon>
        <taxon>Epsilonproteobacteria</taxon>
        <taxon>Campylobacterales</taxon>
        <taxon>Arcobacteraceae</taxon>
        <taxon>Arcobacter</taxon>
    </lineage>
</organism>
<protein>
    <submittedName>
        <fullName evidence="1">Uncharacterized protein</fullName>
    </submittedName>
</protein>
<dbReference type="EMBL" id="CP053835">
    <property type="protein sequence ID" value="QKF77553.1"/>
    <property type="molecule type" value="Genomic_DNA"/>
</dbReference>
<name>A0AAE7BFE2_9BACT</name>
<evidence type="ECO:0000313" key="1">
    <source>
        <dbReference type="EMBL" id="QKF77553.1"/>
    </source>
</evidence>
<sequence>MTLEEEKEFKQKIQETILPFAVNMTEDQIRKVILSVEKSNSNLPKGFADMLFEQIMVYKYNQLNK</sequence>
<keyword evidence="2" id="KW-1185">Reference proteome</keyword>
<proteinExistence type="predicted"/>